<dbReference type="InterPro" id="IPR012318">
    <property type="entry name" value="HTH_CRP"/>
</dbReference>
<dbReference type="Gene3D" id="1.10.10.10">
    <property type="entry name" value="Winged helix-like DNA-binding domain superfamily/Winged helix DNA-binding domain"/>
    <property type="match status" value="1"/>
</dbReference>
<feature type="domain" description="HTH crp-type" evidence="5">
    <location>
        <begin position="147"/>
        <end position="218"/>
    </location>
</feature>
<evidence type="ECO:0000256" key="2">
    <source>
        <dbReference type="ARBA" id="ARBA00023125"/>
    </source>
</evidence>
<dbReference type="InterPro" id="IPR000595">
    <property type="entry name" value="cNMP-bd_dom"/>
</dbReference>
<dbReference type="GO" id="GO:0003677">
    <property type="term" value="F:DNA binding"/>
    <property type="evidence" value="ECO:0007669"/>
    <property type="project" value="UniProtKB-KW"/>
</dbReference>
<keyword evidence="2" id="KW-0238">DNA-binding</keyword>
<evidence type="ECO:0000259" key="4">
    <source>
        <dbReference type="PROSITE" id="PS50042"/>
    </source>
</evidence>
<dbReference type="SMART" id="SM00100">
    <property type="entry name" value="cNMP"/>
    <property type="match status" value="1"/>
</dbReference>
<evidence type="ECO:0000259" key="5">
    <source>
        <dbReference type="PROSITE" id="PS51063"/>
    </source>
</evidence>
<dbReference type="PANTHER" id="PTHR24567">
    <property type="entry name" value="CRP FAMILY TRANSCRIPTIONAL REGULATORY PROTEIN"/>
    <property type="match status" value="1"/>
</dbReference>
<reference evidence="6 7" key="1">
    <citation type="submission" date="2019-09" db="EMBL/GenBank/DDBJ databases">
        <title>Chitinophaga ginsengihumi sp. nov., isolated from soil of ginseng rhizosphere.</title>
        <authorList>
            <person name="Lee J."/>
        </authorList>
    </citation>
    <scope>NUCLEOTIDE SEQUENCE [LARGE SCALE GENOMIC DNA]</scope>
    <source>
        <strain evidence="6 7">BN140078</strain>
    </source>
</reference>
<dbReference type="CDD" id="cd00038">
    <property type="entry name" value="CAP_ED"/>
    <property type="match status" value="1"/>
</dbReference>
<feature type="domain" description="Cyclic nucleotide-binding" evidence="4">
    <location>
        <begin position="25"/>
        <end position="83"/>
    </location>
</feature>
<accession>A0A5B2VM84</accession>
<dbReference type="PANTHER" id="PTHR24567:SF28">
    <property type="entry name" value="LISTERIOLYSIN REGULATORY PROTEIN"/>
    <property type="match status" value="1"/>
</dbReference>
<dbReference type="AlphaFoldDB" id="A0A5B2VM84"/>
<reference evidence="6 7" key="2">
    <citation type="submission" date="2019-09" db="EMBL/GenBank/DDBJ databases">
        <authorList>
            <person name="Jin C."/>
        </authorList>
    </citation>
    <scope>NUCLEOTIDE SEQUENCE [LARGE SCALE GENOMIC DNA]</scope>
    <source>
        <strain evidence="6 7">BN140078</strain>
    </source>
</reference>
<sequence length="225" mass="25303">MDSKATCDLASCLFCQACIPEWKELTALKKQTLLFKKGEQIFAEGDPVRGMFFTLSGAVKVHKQWVDQKELIIRFATGGDVIGIRGFGDTTFRVSATALEPTKICCIPHDHLQNSLATNPALSYRLMQVYAAELQRAEQRMSDLAHLDVKGRTAESILMLNKTFGRDEEGFISLTVSRQDIASYAGTIYETVFKIFTEWINAAIIETIGKRIRIVNEDKLRSFIQ</sequence>
<dbReference type="InterPro" id="IPR036390">
    <property type="entry name" value="WH_DNA-bd_sf"/>
</dbReference>
<dbReference type="EMBL" id="VUOC01000004">
    <property type="protein sequence ID" value="KAA2240703.1"/>
    <property type="molecule type" value="Genomic_DNA"/>
</dbReference>
<dbReference type="SUPFAM" id="SSF46785">
    <property type="entry name" value="Winged helix' DNA-binding domain"/>
    <property type="match status" value="1"/>
</dbReference>
<evidence type="ECO:0000256" key="3">
    <source>
        <dbReference type="ARBA" id="ARBA00023163"/>
    </source>
</evidence>
<dbReference type="SMART" id="SM00419">
    <property type="entry name" value="HTH_CRP"/>
    <property type="match status" value="1"/>
</dbReference>
<dbReference type="PROSITE" id="PS51063">
    <property type="entry name" value="HTH_CRP_2"/>
    <property type="match status" value="1"/>
</dbReference>
<dbReference type="InterPro" id="IPR018490">
    <property type="entry name" value="cNMP-bd_dom_sf"/>
</dbReference>
<dbReference type="GO" id="GO:0005829">
    <property type="term" value="C:cytosol"/>
    <property type="evidence" value="ECO:0007669"/>
    <property type="project" value="TreeGrafter"/>
</dbReference>
<evidence type="ECO:0000313" key="7">
    <source>
        <dbReference type="Proteomes" id="UP000324611"/>
    </source>
</evidence>
<protein>
    <submittedName>
        <fullName evidence="6">Crp/Fnr family transcriptional regulator</fullName>
    </submittedName>
</protein>
<dbReference type="InterPro" id="IPR014710">
    <property type="entry name" value="RmlC-like_jellyroll"/>
</dbReference>
<dbReference type="PROSITE" id="PS50042">
    <property type="entry name" value="CNMP_BINDING_3"/>
    <property type="match status" value="1"/>
</dbReference>
<dbReference type="SUPFAM" id="SSF51206">
    <property type="entry name" value="cAMP-binding domain-like"/>
    <property type="match status" value="1"/>
</dbReference>
<dbReference type="Proteomes" id="UP000324611">
    <property type="component" value="Unassembled WGS sequence"/>
</dbReference>
<dbReference type="Gene3D" id="2.60.120.10">
    <property type="entry name" value="Jelly Rolls"/>
    <property type="match status" value="1"/>
</dbReference>
<keyword evidence="3" id="KW-0804">Transcription</keyword>
<gene>
    <name evidence="6" type="ORF">F0L74_31660</name>
</gene>
<dbReference type="Pfam" id="PF13545">
    <property type="entry name" value="HTH_Crp_2"/>
    <property type="match status" value="1"/>
</dbReference>
<keyword evidence="1" id="KW-0805">Transcription regulation</keyword>
<dbReference type="RefSeq" id="WP_149841880.1">
    <property type="nucleotide sequence ID" value="NZ_VUOC01000004.1"/>
</dbReference>
<proteinExistence type="predicted"/>
<evidence type="ECO:0000313" key="6">
    <source>
        <dbReference type="EMBL" id="KAA2240703.1"/>
    </source>
</evidence>
<name>A0A5B2VM84_9BACT</name>
<dbReference type="Pfam" id="PF00027">
    <property type="entry name" value="cNMP_binding"/>
    <property type="match status" value="1"/>
</dbReference>
<organism evidence="6 7">
    <name type="scientific">Chitinophaga agrisoli</name>
    <dbReference type="NCBI Taxonomy" id="2607653"/>
    <lineage>
        <taxon>Bacteria</taxon>
        <taxon>Pseudomonadati</taxon>
        <taxon>Bacteroidota</taxon>
        <taxon>Chitinophagia</taxon>
        <taxon>Chitinophagales</taxon>
        <taxon>Chitinophagaceae</taxon>
        <taxon>Chitinophaga</taxon>
    </lineage>
</organism>
<evidence type="ECO:0000256" key="1">
    <source>
        <dbReference type="ARBA" id="ARBA00023015"/>
    </source>
</evidence>
<dbReference type="GO" id="GO:0003700">
    <property type="term" value="F:DNA-binding transcription factor activity"/>
    <property type="evidence" value="ECO:0007669"/>
    <property type="project" value="TreeGrafter"/>
</dbReference>
<dbReference type="InterPro" id="IPR036388">
    <property type="entry name" value="WH-like_DNA-bd_sf"/>
</dbReference>
<dbReference type="InterPro" id="IPR050397">
    <property type="entry name" value="Env_Response_Regulators"/>
</dbReference>
<keyword evidence="7" id="KW-1185">Reference proteome</keyword>
<comment type="caution">
    <text evidence="6">The sequence shown here is derived from an EMBL/GenBank/DDBJ whole genome shotgun (WGS) entry which is preliminary data.</text>
</comment>